<name>A0A499UTW4_9ACTN</name>
<evidence type="ECO:0000256" key="1">
    <source>
        <dbReference type="ARBA" id="ARBA00010617"/>
    </source>
</evidence>
<dbReference type="GO" id="GO:0020037">
    <property type="term" value="F:heme binding"/>
    <property type="evidence" value="ECO:0007669"/>
    <property type="project" value="InterPro"/>
</dbReference>
<sequence>MRMTSASAPVDLAGVNLYDPGLYARGEPHAVWRTLRAEHPVYWQQMPDGPGFWVLTRHDDVCHVLRDFRKFTSEEGNLLTTLGTRDLAGGKMLAVTDPPRHTVIKRQINAPFTKTAVEALEPDLRRLARRILVPGLGASPSTSRPRRHSIPSPSPPC</sequence>
<dbReference type="PANTHER" id="PTHR46696:SF4">
    <property type="entry name" value="BIOTIN BIOSYNTHESIS CYTOCHROME P450"/>
    <property type="match status" value="1"/>
</dbReference>
<dbReference type="Proteomes" id="UP000463951">
    <property type="component" value="Chromosome"/>
</dbReference>
<gene>
    <name evidence="3" type="ORF">SSPO_000250</name>
</gene>
<evidence type="ECO:0000313" key="4">
    <source>
        <dbReference type="Proteomes" id="UP000463951"/>
    </source>
</evidence>
<evidence type="ECO:0000256" key="2">
    <source>
        <dbReference type="SAM" id="MobiDB-lite"/>
    </source>
</evidence>
<dbReference type="InterPro" id="IPR036396">
    <property type="entry name" value="Cyt_P450_sf"/>
</dbReference>
<proteinExistence type="inferred from homology"/>
<reference evidence="3 4" key="1">
    <citation type="journal article" date="2020" name="Int. J. Syst. Evol. Microbiol.">
        <title>Reclassification of Streptomyces castelarensis and Streptomyces sporoclivatus as later heterotypic synonyms of Streptomyces antimycoticus.</title>
        <authorList>
            <person name="Komaki H."/>
            <person name="Tamura T."/>
        </authorList>
    </citation>
    <scope>NUCLEOTIDE SEQUENCE [LARGE SCALE GENOMIC DNA]</scope>
    <source>
        <strain evidence="3 4">NBRC 100767</strain>
    </source>
</reference>
<evidence type="ECO:0000313" key="3">
    <source>
        <dbReference type="EMBL" id="BBJ37307.1"/>
    </source>
</evidence>
<feature type="region of interest" description="Disordered" evidence="2">
    <location>
        <begin position="135"/>
        <end position="157"/>
    </location>
</feature>
<organism evidence="3 4">
    <name type="scientific">Streptomyces antimycoticus</name>
    <dbReference type="NCBI Taxonomy" id="68175"/>
    <lineage>
        <taxon>Bacteria</taxon>
        <taxon>Bacillati</taxon>
        <taxon>Actinomycetota</taxon>
        <taxon>Actinomycetes</taxon>
        <taxon>Kitasatosporales</taxon>
        <taxon>Streptomycetaceae</taxon>
        <taxon>Streptomyces</taxon>
        <taxon>Streptomyces violaceusniger group</taxon>
    </lineage>
</organism>
<dbReference type="SUPFAM" id="SSF48264">
    <property type="entry name" value="Cytochrome P450"/>
    <property type="match status" value="1"/>
</dbReference>
<dbReference type="Gene3D" id="1.10.630.10">
    <property type="entry name" value="Cytochrome P450"/>
    <property type="match status" value="1"/>
</dbReference>
<accession>A0A499UTW4</accession>
<dbReference type="GO" id="GO:0036199">
    <property type="term" value="F:cholest-4-en-3-one 26-monooxygenase activity"/>
    <property type="evidence" value="ECO:0007669"/>
    <property type="project" value="TreeGrafter"/>
</dbReference>
<dbReference type="GO" id="GO:0006707">
    <property type="term" value="P:cholesterol catabolic process"/>
    <property type="evidence" value="ECO:0007669"/>
    <property type="project" value="TreeGrafter"/>
</dbReference>
<dbReference type="GO" id="GO:0008395">
    <property type="term" value="F:steroid hydroxylase activity"/>
    <property type="evidence" value="ECO:0007669"/>
    <property type="project" value="TreeGrafter"/>
</dbReference>
<protein>
    <recommendedName>
        <fullName evidence="5">Cytochrome P450</fullName>
    </recommendedName>
</protein>
<dbReference type="EMBL" id="AP019620">
    <property type="protein sequence ID" value="BBJ37307.1"/>
    <property type="molecule type" value="Genomic_DNA"/>
</dbReference>
<dbReference type="PANTHER" id="PTHR46696">
    <property type="entry name" value="P450, PUTATIVE (EUROFUNG)-RELATED"/>
    <property type="match status" value="1"/>
</dbReference>
<dbReference type="AlphaFoldDB" id="A0A499UTW4"/>
<evidence type="ECO:0008006" key="5">
    <source>
        <dbReference type="Google" id="ProtNLM"/>
    </source>
</evidence>
<comment type="similarity">
    <text evidence="1">Belongs to the cytochrome P450 family.</text>
</comment>
<dbReference type="GO" id="GO:0005506">
    <property type="term" value="F:iron ion binding"/>
    <property type="evidence" value="ECO:0007669"/>
    <property type="project" value="InterPro"/>
</dbReference>